<feature type="transmembrane region" description="Helical" evidence="2">
    <location>
        <begin position="398"/>
        <end position="416"/>
    </location>
</feature>
<dbReference type="VEuPathDB" id="FungiDB:PYU1_G013865"/>
<dbReference type="InParanoid" id="K3X9J5"/>
<evidence type="ECO:0000313" key="3">
    <source>
        <dbReference type="EnsemblProtists" id="PYU1_T013894"/>
    </source>
</evidence>
<organism evidence="3 4">
    <name type="scientific">Globisporangium ultimum (strain ATCC 200006 / CBS 805.95 / DAOM BR144)</name>
    <name type="common">Pythium ultimum</name>
    <dbReference type="NCBI Taxonomy" id="431595"/>
    <lineage>
        <taxon>Eukaryota</taxon>
        <taxon>Sar</taxon>
        <taxon>Stramenopiles</taxon>
        <taxon>Oomycota</taxon>
        <taxon>Peronosporomycetes</taxon>
        <taxon>Pythiales</taxon>
        <taxon>Pythiaceae</taxon>
        <taxon>Globisporangium</taxon>
    </lineage>
</organism>
<sequence>MGLQLTSYTRAKLRLVLDVFLVVTLTAFDIRDLVYKISWLGPYDTFHFSATGNNFLEPQQLQLAVNLTTPGQELHRPNGWSSFFEKCPHMTAMGKGTFRMAIGHNCTVGTDEFKQTVPNLALAASARVDAVAWSCCQLLALKRQPSVCSAQLVRGFEDRYYLEIPNTPEAWIAKANSKEERELLELLDVIGESYPLNHITCVEAFDFRGVGEYHATIVGCGSPNVFRSAFAGTYATHLRDLHNDKAYLTMDKLNLMGLSYGIRENCISRFVAELTVTGQMYVAYTTIINFSTYGQLYAFQIINDFLLMVVNFLSALQVGSHLVLPAFRAKNAQAAENFLREGYSSFMTCTVYRSPMIGVMVVMSQLLAWFIILPNTVIWTWGSDSTAKVQAYLSSLRLWVFILILINITWDMFTFCNEKLAFKIAKHTFLAPAEIIAIGAIISYWNRFHIFGIGEKKYALESQRCFDATSFQGYTGAGNAYNPALDTQLNTPTAVLWVIYKPLFTVLGLSILAVCGYAALKFCVFYWTPARNHGRRSNYLVTVEQTTTASKKYSISKREGIILDDERSRTRSQPALKTNPSEDAATHRSLGTFIHFSESDRSFVPENSEQDQANARKRYARLPLESLLNTPIRARSLTRSSLDLDHIVNHERFVSPHLYLEFGIFFVGGRMKPRWGFLNPIPPIIQVDHTVISDMIQPLTPEQLLARLRSAAKKK</sequence>
<reference evidence="3" key="3">
    <citation type="submission" date="2015-02" db="UniProtKB">
        <authorList>
            <consortium name="EnsemblProtists"/>
        </authorList>
    </citation>
    <scope>IDENTIFICATION</scope>
    <source>
        <strain evidence="3">DAOM BR144</strain>
    </source>
</reference>
<dbReference type="EMBL" id="GL376595">
    <property type="status" value="NOT_ANNOTATED_CDS"/>
    <property type="molecule type" value="Genomic_DNA"/>
</dbReference>
<feature type="transmembrane region" description="Helical" evidence="2">
    <location>
        <begin position="503"/>
        <end position="527"/>
    </location>
</feature>
<dbReference type="eggNOG" id="ENOG502RR88">
    <property type="taxonomic scope" value="Eukaryota"/>
</dbReference>
<protein>
    <submittedName>
        <fullName evidence="3">Uncharacterized protein</fullName>
    </submittedName>
</protein>
<feature type="transmembrane region" description="Helical" evidence="2">
    <location>
        <begin position="357"/>
        <end position="378"/>
    </location>
</feature>
<keyword evidence="2" id="KW-0812">Transmembrane</keyword>
<evidence type="ECO:0000313" key="4">
    <source>
        <dbReference type="Proteomes" id="UP000019132"/>
    </source>
</evidence>
<reference evidence="4" key="2">
    <citation type="submission" date="2010-04" db="EMBL/GenBank/DDBJ databases">
        <authorList>
            <person name="Buell R."/>
            <person name="Hamilton J."/>
            <person name="Hostetler J."/>
        </authorList>
    </citation>
    <scope>NUCLEOTIDE SEQUENCE [LARGE SCALE GENOMIC DNA]</scope>
    <source>
        <strain evidence="4">DAOM:BR144</strain>
    </source>
</reference>
<keyword evidence="4" id="KW-1185">Reference proteome</keyword>
<dbReference type="HOGENOM" id="CLU_023714_0_0_1"/>
<keyword evidence="2" id="KW-1133">Transmembrane helix</keyword>
<dbReference type="Proteomes" id="UP000019132">
    <property type="component" value="Unassembled WGS sequence"/>
</dbReference>
<name>K3X9J5_GLOUD</name>
<accession>K3X9J5</accession>
<dbReference type="AlphaFoldDB" id="K3X9J5"/>
<dbReference type="EnsemblProtists" id="PYU1_T013894">
    <property type="protein sequence ID" value="PYU1_T013894"/>
    <property type="gene ID" value="PYU1_G013865"/>
</dbReference>
<evidence type="ECO:0000256" key="1">
    <source>
        <dbReference type="SAM" id="MobiDB-lite"/>
    </source>
</evidence>
<feature type="region of interest" description="Disordered" evidence="1">
    <location>
        <begin position="566"/>
        <end position="585"/>
    </location>
</feature>
<feature type="transmembrane region" description="Helical" evidence="2">
    <location>
        <begin position="428"/>
        <end position="445"/>
    </location>
</feature>
<feature type="compositionally biased region" description="Polar residues" evidence="1">
    <location>
        <begin position="571"/>
        <end position="581"/>
    </location>
</feature>
<reference evidence="4" key="1">
    <citation type="journal article" date="2010" name="Genome Biol.">
        <title>Genome sequence of the necrotrophic plant pathogen Pythium ultimum reveals original pathogenicity mechanisms and effector repertoire.</title>
        <authorList>
            <person name="Levesque C.A."/>
            <person name="Brouwer H."/>
            <person name="Cano L."/>
            <person name="Hamilton J.P."/>
            <person name="Holt C."/>
            <person name="Huitema E."/>
            <person name="Raffaele S."/>
            <person name="Robideau G.P."/>
            <person name="Thines M."/>
            <person name="Win J."/>
            <person name="Zerillo M.M."/>
            <person name="Beakes G.W."/>
            <person name="Boore J.L."/>
            <person name="Busam D."/>
            <person name="Dumas B."/>
            <person name="Ferriera S."/>
            <person name="Fuerstenberg S.I."/>
            <person name="Gachon C.M."/>
            <person name="Gaulin E."/>
            <person name="Govers F."/>
            <person name="Grenville-Briggs L."/>
            <person name="Horner N."/>
            <person name="Hostetler J."/>
            <person name="Jiang R.H."/>
            <person name="Johnson J."/>
            <person name="Krajaejun T."/>
            <person name="Lin H."/>
            <person name="Meijer H.J."/>
            <person name="Moore B."/>
            <person name="Morris P."/>
            <person name="Phuntmart V."/>
            <person name="Puiu D."/>
            <person name="Shetty J."/>
            <person name="Stajich J.E."/>
            <person name="Tripathy S."/>
            <person name="Wawra S."/>
            <person name="van West P."/>
            <person name="Whitty B.R."/>
            <person name="Coutinho P.M."/>
            <person name="Henrissat B."/>
            <person name="Martin F."/>
            <person name="Thomas P.D."/>
            <person name="Tyler B.M."/>
            <person name="De Vries R.P."/>
            <person name="Kamoun S."/>
            <person name="Yandell M."/>
            <person name="Tisserat N."/>
            <person name="Buell C.R."/>
        </authorList>
    </citation>
    <scope>NUCLEOTIDE SEQUENCE</scope>
    <source>
        <strain evidence="4">DAOM:BR144</strain>
    </source>
</reference>
<proteinExistence type="predicted"/>
<feature type="transmembrane region" description="Helical" evidence="2">
    <location>
        <begin position="305"/>
        <end position="324"/>
    </location>
</feature>
<keyword evidence="2" id="KW-0472">Membrane</keyword>
<evidence type="ECO:0000256" key="2">
    <source>
        <dbReference type="SAM" id="Phobius"/>
    </source>
</evidence>